<dbReference type="SUPFAM" id="SSF51905">
    <property type="entry name" value="FAD/NAD(P)-binding domain"/>
    <property type="match status" value="1"/>
</dbReference>
<dbReference type="Gene3D" id="1.10.405.10">
    <property type="entry name" value="Guanine Nucleotide Dissociation Inhibitor, domain 1"/>
    <property type="match status" value="1"/>
</dbReference>
<dbReference type="Gene3D" id="3.30.519.10">
    <property type="entry name" value="Guanine Nucleotide Dissociation Inhibitor, domain 2"/>
    <property type="match status" value="1"/>
</dbReference>
<evidence type="ECO:0000313" key="6">
    <source>
        <dbReference type="EMBL" id="GAQ88243.1"/>
    </source>
</evidence>
<dbReference type="GO" id="GO:0016192">
    <property type="term" value="P:vesicle-mediated transport"/>
    <property type="evidence" value="ECO:0000318"/>
    <property type="project" value="GO_Central"/>
</dbReference>
<dbReference type="GO" id="GO:0007264">
    <property type="term" value="P:small GTPase-mediated signal transduction"/>
    <property type="evidence" value="ECO:0007669"/>
    <property type="project" value="InterPro"/>
</dbReference>
<name>A0A1Y1ICD1_KLENI</name>
<evidence type="ECO:0000313" key="7">
    <source>
        <dbReference type="Proteomes" id="UP000054558"/>
    </source>
</evidence>
<dbReference type="OMA" id="EHYVLHA"/>
<comment type="similarity">
    <text evidence="2">Belongs to the Rab GDI family.</text>
</comment>
<dbReference type="GO" id="GO:0005096">
    <property type="term" value="F:GTPase activator activity"/>
    <property type="evidence" value="ECO:0007669"/>
    <property type="project" value="UniProtKB-KW"/>
</dbReference>
<feature type="region of interest" description="Disordered" evidence="5">
    <location>
        <begin position="480"/>
        <end position="598"/>
    </location>
</feature>
<evidence type="ECO:0000256" key="3">
    <source>
        <dbReference type="ARBA" id="ARBA00022468"/>
    </source>
</evidence>
<dbReference type="GO" id="GO:0005968">
    <property type="term" value="C:Rab-protein geranylgeranyltransferase complex"/>
    <property type="evidence" value="ECO:0000318"/>
    <property type="project" value="GO_Central"/>
</dbReference>
<keyword evidence="7" id="KW-1185">Reference proteome</keyword>
<dbReference type="PANTHER" id="PTHR11787">
    <property type="entry name" value="RAB GDP-DISSOCIATION INHIBITOR"/>
    <property type="match status" value="1"/>
</dbReference>
<dbReference type="SUPFAM" id="SSF54373">
    <property type="entry name" value="FAD-linked reductases, C-terminal domain"/>
    <property type="match status" value="1"/>
</dbReference>
<dbReference type="PRINTS" id="PR00891">
    <property type="entry name" value="RABGDIREP"/>
</dbReference>
<dbReference type="InterPro" id="IPR018203">
    <property type="entry name" value="GDP_dissociation_inhibitor"/>
</dbReference>
<dbReference type="EMBL" id="DF237361">
    <property type="protein sequence ID" value="GAQ88243.1"/>
    <property type="molecule type" value="Genomic_DNA"/>
</dbReference>
<evidence type="ECO:0000256" key="2">
    <source>
        <dbReference type="ARBA" id="ARBA00005593"/>
    </source>
</evidence>
<dbReference type="Gene3D" id="3.50.50.60">
    <property type="entry name" value="FAD/NAD(P)-binding domain"/>
    <property type="match status" value="1"/>
</dbReference>
<dbReference type="Pfam" id="PF00996">
    <property type="entry name" value="GDI"/>
    <property type="match status" value="2"/>
</dbReference>
<reference evidence="6 7" key="1">
    <citation type="journal article" date="2014" name="Nat. Commun.">
        <title>Klebsormidium flaccidum genome reveals primary factors for plant terrestrial adaptation.</title>
        <authorList>
            <person name="Hori K."/>
            <person name="Maruyama F."/>
            <person name="Fujisawa T."/>
            <person name="Togashi T."/>
            <person name="Yamamoto N."/>
            <person name="Seo M."/>
            <person name="Sato S."/>
            <person name="Yamada T."/>
            <person name="Mori H."/>
            <person name="Tajima N."/>
            <person name="Moriyama T."/>
            <person name="Ikeuchi M."/>
            <person name="Watanabe M."/>
            <person name="Wada H."/>
            <person name="Kobayashi K."/>
            <person name="Saito M."/>
            <person name="Masuda T."/>
            <person name="Sasaki-Sekimoto Y."/>
            <person name="Mashiguchi K."/>
            <person name="Awai K."/>
            <person name="Shimojima M."/>
            <person name="Masuda S."/>
            <person name="Iwai M."/>
            <person name="Nobusawa T."/>
            <person name="Narise T."/>
            <person name="Kondo S."/>
            <person name="Saito H."/>
            <person name="Sato R."/>
            <person name="Murakawa M."/>
            <person name="Ihara Y."/>
            <person name="Oshima-Yamada Y."/>
            <person name="Ohtaka K."/>
            <person name="Satoh M."/>
            <person name="Sonobe K."/>
            <person name="Ishii M."/>
            <person name="Ohtani R."/>
            <person name="Kanamori-Sato M."/>
            <person name="Honoki R."/>
            <person name="Miyazaki D."/>
            <person name="Mochizuki H."/>
            <person name="Umetsu J."/>
            <person name="Higashi K."/>
            <person name="Shibata D."/>
            <person name="Kamiya Y."/>
            <person name="Sato N."/>
            <person name="Nakamura Y."/>
            <person name="Tabata S."/>
            <person name="Ida S."/>
            <person name="Kurokawa K."/>
            <person name="Ohta H."/>
        </authorList>
    </citation>
    <scope>NUCLEOTIDE SEQUENCE [LARGE SCALE GENOMIC DNA]</scope>
    <source>
        <strain evidence="6 7">NIES-2285</strain>
    </source>
</reference>
<organism evidence="6 7">
    <name type="scientific">Klebsormidium nitens</name>
    <name type="common">Green alga</name>
    <name type="synonym">Ulothrix nitens</name>
    <dbReference type="NCBI Taxonomy" id="105231"/>
    <lineage>
        <taxon>Eukaryota</taxon>
        <taxon>Viridiplantae</taxon>
        <taxon>Streptophyta</taxon>
        <taxon>Klebsormidiophyceae</taxon>
        <taxon>Klebsormidiales</taxon>
        <taxon>Klebsormidiaceae</taxon>
        <taxon>Klebsormidium</taxon>
    </lineage>
</organism>
<gene>
    <name evidence="6" type="ORF">KFL_004120100</name>
</gene>
<keyword evidence="3" id="KW-0343">GTPase activation</keyword>
<accession>A0A1Y1ICD1</accession>
<dbReference type="GO" id="GO:0005829">
    <property type="term" value="C:cytosol"/>
    <property type="evidence" value="ECO:0000318"/>
    <property type="project" value="GO_Central"/>
</dbReference>
<feature type="compositionally biased region" description="Acidic residues" evidence="5">
    <location>
        <begin position="668"/>
        <end position="680"/>
    </location>
</feature>
<feature type="compositionally biased region" description="Polar residues" evidence="5">
    <location>
        <begin position="78"/>
        <end position="87"/>
    </location>
</feature>
<proteinExistence type="inferred from homology"/>
<dbReference type="InterPro" id="IPR036188">
    <property type="entry name" value="FAD/NAD-bd_sf"/>
</dbReference>
<keyword evidence="4" id="KW-0963">Cytoplasm</keyword>
<dbReference type="OrthoDB" id="9446342at2759"/>
<dbReference type="STRING" id="105231.A0A1Y1ICD1"/>
<evidence type="ECO:0000256" key="5">
    <source>
        <dbReference type="SAM" id="MobiDB-lite"/>
    </source>
</evidence>
<dbReference type="GO" id="GO:0006886">
    <property type="term" value="P:intracellular protein transport"/>
    <property type="evidence" value="ECO:0007669"/>
    <property type="project" value="InterPro"/>
</dbReference>
<dbReference type="AlphaFoldDB" id="A0A1Y1ICD1"/>
<dbReference type="InterPro" id="IPR001738">
    <property type="entry name" value="Rab_escort"/>
</dbReference>
<dbReference type="PIRSF" id="PIRSF016550">
    <property type="entry name" value="Rab_ger_ger_transf_A_euk"/>
    <property type="match status" value="1"/>
</dbReference>
<dbReference type="Proteomes" id="UP000054558">
    <property type="component" value="Unassembled WGS sequence"/>
</dbReference>
<evidence type="ECO:0000256" key="1">
    <source>
        <dbReference type="ARBA" id="ARBA00004496"/>
    </source>
</evidence>
<evidence type="ECO:0000256" key="4">
    <source>
        <dbReference type="ARBA" id="ARBA00022490"/>
    </source>
</evidence>
<feature type="region of interest" description="Disordered" evidence="5">
    <location>
        <begin position="68"/>
        <end position="89"/>
    </location>
</feature>
<protein>
    <submittedName>
        <fullName evidence="6">Rab GDP dissociation inhibito</fullName>
    </submittedName>
</protein>
<feature type="region of interest" description="Disordered" evidence="5">
    <location>
        <begin position="657"/>
        <end position="680"/>
    </location>
</feature>
<dbReference type="GO" id="GO:0005634">
    <property type="term" value="C:nucleus"/>
    <property type="evidence" value="ECO:0000318"/>
    <property type="project" value="GO_Central"/>
</dbReference>
<comment type="subcellular location">
    <subcellularLocation>
        <location evidence="1">Cytoplasm</location>
    </subcellularLocation>
</comment>
<dbReference type="GO" id="GO:0005092">
    <property type="term" value="F:GDP-dissociation inhibitor activity"/>
    <property type="evidence" value="ECO:0007669"/>
    <property type="project" value="InterPro"/>
</dbReference>
<dbReference type="PANTHER" id="PTHR11787:SF4">
    <property type="entry name" value="CHM, RAB ESCORT PROTEIN 1"/>
    <property type="match status" value="1"/>
</dbReference>
<sequence length="680" mass="71296">MDADIDPSSFDLVVVGTGLPESIIAGAAAQAGKTVLHLDPADNYGSHWATLQLDTFVEWAKRGGATAPLKYGSDGPDSGTNPTQAPTASACPTMESELEVVPLAASAPIFSDFALQVGDAATHLANCVLPPGVEAPKKYGVDLAGPRLALASGAVIDLLIQCGAHNYLEFKAVEGSFTWRNGQLEPVPSSRADVFKSRSLSLVEKRHLTKFFKLVTESNIERDPSDGGDSVSEEDLDMAFGALLTKHNLPPSIRQSLLYSVALLTHDQDSGPAVTAREGLRAITAYLHSVGRFGPGVGAFLYPLYGSGELPQAFCRIAAVKGALYVLRRGVRALLLDKASRRLRGVVTTTGQSLRTSKLVSGPGLLESLPKAETQAESLGTIPLELYNGTTTPSEERFIARFVCITDTPLTPGQSNILVTFPSGSLSMALPAHPVRVFQAGESAAVAPAGRFLVQVSTIGSEGRSAREDLQPVAEALFETRGDADEESGQGEEASNRALEATDEQGASRGTREAGGVGERIEQTGSDTAGNGGRPAEENGSFSSGLGAASPEPNSGPTPSPFNADVPGSGVAAEAGISGTDGQQVRTVDGANSDGAAAQTSEFRKPRLLWCVYFKQRVAAGQELAEGDIYVCGSPDESLTYGHVAEEAETAFKRLFPDLPYYPPQAPEPEEAPDEDEAAE</sequence>